<keyword evidence="9 14" id="KW-0862">Zinc</keyword>
<feature type="binding site" evidence="16">
    <location>
        <position position="161"/>
    </location>
    <ligand>
        <name>Zn(2+)</name>
        <dbReference type="ChEBI" id="CHEBI:29105"/>
        <note>catalytic</note>
    </ligand>
</feature>
<dbReference type="RefSeq" id="WP_163044215.1">
    <property type="nucleotide sequence ID" value="NZ_JAAAMJ010000008.1"/>
</dbReference>
<feature type="active site" evidence="15">
    <location>
        <position position="59"/>
    </location>
</feature>
<dbReference type="PANTHER" id="PTHR39188">
    <property type="entry name" value="MEMBRANE-ASSOCIATED ZINC METALLOPROTEASE M50B"/>
    <property type="match status" value="1"/>
</dbReference>
<reference evidence="19 20" key="1">
    <citation type="submission" date="2020-01" db="EMBL/GenBank/DDBJ databases">
        <title>Genomes of bacteria type strains.</title>
        <authorList>
            <person name="Chen J."/>
            <person name="Zhu S."/>
            <person name="Chen J."/>
        </authorList>
    </citation>
    <scope>NUCLEOTIDE SEQUENCE [LARGE SCALE GENOMIC DNA]</scope>
    <source>
        <strain evidence="19 20">KCTC 52919</strain>
    </source>
</reference>
<keyword evidence="11 14" id="KW-0482">Metalloprotease</keyword>
<accession>A0A6L9MIJ9</accession>
<feature type="domain" description="CBS" evidence="18">
    <location>
        <begin position="239"/>
        <end position="296"/>
    </location>
</feature>
<dbReference type="InterPro" id="IPR008915">
    <property type="entry name" value="Peptidase_M50"/>
</dbReference>
<proteinExistence type="inferred from homology"/>
<protein>
    <recommendedName>
        <fullName evidence="14">Zinc metalloprotease</fullName>
    </recommendedName>
</protein>
<evidence type="ECO:0000256" key="11">
    <source>
        <dbReference type="ARBA" id="ARBA00023049"/>
    </source>
</evidence>
<dbReference type="GO" id="GO:0005886">
    <property type="term" value="C:plasma membrane"/>
    <property type="evidence" value="ECO:0007669"/>
    <property type="project" value="UniProtKB-SubCell"/>
</dbReference>
<comment type="cofactor">
    <cofactor evidence="14 16">
        <name>Zn(2+)</name>
        <dbReference type="ChEBI" id="CHEBI:29105"/>
    </cofactor>
    <text evidence="14 16">Binds 1 zinc ion per subunit.</text>
</comment>
<feature type="binding site" evidence="16">
    <location>
        <position position="62"/>
    </location>
    <ligand>
        <name>Zn(2+)</name>
        <dbReference type="ChEBI" id="CHEBI:29105"/>
        <note>catalytic</note>
    </ligand>
</feature>
<comment type="subcellular location">
    <subcellularLocation>
        <location evidence="1">Cell membrane</location>
        <topology evidence="1">Multi-pass membrane protein</topology>
    </subcellularLocation>
</comment>
<evidence type="ECO:0000256" key="4">
    <source>
        <dbReference type="ARBA" id="ARBA00022670"/>
    </source>
</evidence>
<comment type="similarity">
    <text evidence="2 14">Belongs to the peptidase M50B family.</text>
</comment>
<keyword evidence="10 14" id="KW-1133">Transmembrane helix</keyword>
<dbReference type="Proteomes" id="UP000476332">
    <property type="component" value="Unassembled WGS sequence"/>
</dbReference>
<dbReference type="AlphaFoldDB" id="A0A6L9MIJ9"/>
<comment type="caution">
    <text evidence="19">The sequence shown here is derived from an EMBL/GenBank/DDBJ whole genome shotgun (WGS) entry which is preliminary data.</text>
</comment>
<sequence length="378" mass="40398">MPWSLTIGRVFGSEIRIHLTFLLLLLWIGVSAYQSGGQAAAIEGIAFIVAIFACVVAHELGHALAARRYGIATPDITLLPIGGVARLERMPERPREEIVVALAGPAVNVVIAAVLFLALGARFDAASIEALDNPAAGFLARIATVNVFLVLFNLIPAFPMDGGRVLRALLAMHYDRATATRYAARAGQVLAFGFGFWGLTTGNVFLVFIAVFVYLAAAGESYQVGVEDAGRTVSASEAMITRFETLGPQATLANAAEALIRTTQHEFPVVDGAGQLRGILTQKALIQALARTGRETPVVEVMVRDVPTIRENAALSFAMKKMREHDAPALGVVDRDGRLVAYITPENIAEYMMLAKAGGLGRLRPTPQAGPFDPPRRG</sequence>
<keyword evidence="6 14" id="KW-0479">Metal-binding</keyword>
<feature type="domain" description="CBS" evidence="18">
    <location>
        <begin position="302"/>
        <end position="360"/>
    </location>
</feature>
<feature type="transmembrane region" description="Helical" evidence="14">
    <location>
        <begin position="138"/>
        <end position="158"/>
    </location>
</feature>
<feature type="transmembrane region" description="Helical" evidence="14">
    <location>
        <begin position="189"/>
        <end position="217"/>
    </location>
</feature>
<evidence type="ECO:0000256" key="13">
    <source>
        <dbReference type="ARBA" id="ARBA00023136"/>
    </source>
</evidence>
<evidence type="ECO:0000256" key="14">
    <source>
        <dbReference type="PIRNR" id="PIRNR006404"/>
    </source>
</evidence>
<dbReference type="GO" id="GO:0008237">
    <property type="term" value="F:metallopeptidase activity"/>
    <property type="evidence" value="ECO:0007669"/>
    <property type="project" value="UniProtKB-UniRule"/>
</dbReference>
<dbReference type="GO" id="GO:0006508">
    <property type="term" value="P:proteolysis"/>
    <property type="evidence" value="ECO:0007669"/>
    <property type="project" value="UniProtKB-KW"/>
</dbReference>
<dbReference type="SMART" id="SM00116">
    <property type="entry name" value="CBS"/>
    <property type="match status" value="2"/>
</dbReference>
<evidence type="ECO:0000256" key="9">
    <source>
        <dbReference type="ARBA" id="ARBA00022833"/>
    </source>
</evidence>
<gene>
    <name evidence="19" type="ORF">GTW51_12230</name>
</gene>
<dbReference type="Pfam" id="PF00571">
    <property type="entry name" value="CBS"/>
    <property type="match status" value="2"/>
</dbReference>
<dbReference type="InterPro" id="IPR046342">
    <property type="entry name" value="CBS_dom_sf"/>
</dbReference>
<dbReference type="EMBL" id="JAAAMJ010000008">
    <property type="protein sequence ID" value="NDV87466.1"/>
    <property type="molecule type" value="Genomic_DNA"/>
</dbReference>
<evidence type="ECO:0000256" key="10">
    <source>
        <dbReference type="ARBA" id="ARBA00022989"/>
    </source>
</evidence>
<dbReference type="InterPro" id="IPR016483">
    <property type="entry name" value="UCP006404_Pept_M50_CBS"/>
</dbReference>
<feature type="transmembrane region" description="Helical" evidence="14">
    <location>
        <begin position="42"/>
        <end position="61"/>
    </location>
</feature>
<dbReference type="SUPFAM" id="SSF54631">
    <property type="entry name" value="CBS-domain pair"/>
    <property type="match status" value="1"/>
</dbReference>
<evidence type="ECO:0000256" key="7">
    <source>
        <dbReference type="ARBA" id="ARBA00022737"/>
    </source>
</evidence>
<keyword evidence="8 14" id="KW-0378">Hydrolase</keyword>
<dbReference type="Pfam" id="PF02163">
    <property type="entry name" value="Peptidase_M50"/>
    <property type="match status" value="2"/>
</dbReference>
<organism evidence="19 20">
    <name type="scientific">Aurantimonas aggregata</name>
    <dbReference type="NCBI Taxonomy" id="2047720"/>
    <lineage>
        <taxon>Bacteria</taxon>
        <taxon>Pseudomonadati</taxon>
        <taxon>Pseudomonadota</taxon>
        <taxon>Alphaproteobacteria</taxon>
        <taxon>Hyphomicrobiales</taxon>
        <taxon>Aurantimonadaceae</taxon>
        <taxon>Aurantimonas</taxon>
    </lineage>
</organism>
<keyword evidence="4 14" id="KW-0645">Protease</keyword>
<evidence type="ECO:0000256" key="2">
    <source>
        <dbReference type="ARBA" id="ARBA00007931"/>
    </source>
</evidence>
<evidence type="ECO:0000256" key="3">
    <source>
        <dbReference type="ARBA" id="ARBA00022475"/>
    </source>
</evidence>
<evidence type="ECO:0000256" key="17">
    <source>
        <dbReference type="PROSITE-ProRule" id="PRU00703"/>
    </source>
</evidence>
<dbReference type="CDD" id="cd06164">
    <property type="entry name" value="S2P-M50_SpoIVFB_CBS"/>
    <property type="match status" value="1"/>
</dbReference>
<keyword evidence="3" id="KW-1003">Cell membrane</keyword>
<evidence type="ECO:0000256" key="8">
    <source>
        <dbReference type="ARBA" id="ARBA00022801"/>
    </source>
</evidence>
<evidence type="ECO:0000259" key="18">
    <source>
        <dbReference type="PROSITE" id="PS51371"/>
    </source>
</evidence>
<dbReference type="PIRSF" id="PIRSF006404">
    <property type="entry name" value="UCP006404_Pept_M50_CBS"/>
    <property type="match status" value="1"/>
</dbReference>
<keyword evidence="7" id="KW-0677">Repeat</keyword>
<dbReference type="GO" id="GO:0046872">
    <property type="term" value="F:metal ion binding"/>
    <property type="evidence" value="ECO:0007669"/>
    <property type="project" value="UniProtKB-UniRule"/>
</dbReference>
<comment type="caution">
    <text evidence="14">Lacks conserved residue(s) required for the propagation of feature annotation.</text>
</comment>
<evidence type="ECO:0000313" key="19">
    <source>
        <dbReference type="EMBL" id="NDV87466.1"/>
    </source>
</evidence>
<keyword evidence="13 14" id="KW-0472">Membrane</keyword>
<feature type="binding site" evidence="16">
    <location>
        <position position="58"/>
    </location>
    <ligand>
        <name>Zn(2+)</name>
        <dbReference type="ChEBI" id="CHEBI:29105"/>
        <note>catalytic</note>
    </ligand>
</feature>
<name>A0A6L9MIJ9_9HYPH</name>
<evidence type="ECO:0000256" key="15">
    <source>
        <dbReference type="PIRSR" id="PIRSR006404-1"/>
    </source>
</evidence>
<dbReference type="PANTHER" id="PTHR39188:SF3">
    <property type="entry name" value="STAGE IV SPORULATION PROTEIN FB"/>
    <property type="match status" value="1"/>
</dbReference>
<evidence type="ECO:0000256" key="12">
    <source>
        <dbReference type="ARBA" id="ARBA00023122"/>
    </source>
</evidence>
<keyword evidence="12 17" id="KW-0129">CBS domain</keyword>
<evidence type="ECO:0000256" key="6">
    <source>
        <dbReference type="ARBA" id="ARBA00022723"/>
    </source>
</evidence>
<dbReference type="Gene3D" id="3.10.580.10">
    <property type="entry name" value="CBS-domain"/>
    <property type="match status" value="1"/>
</dbReference>
<dbReference type="PROSITE" id="PS51371">
    <property type="entry name" value="CBS"/>
    <property type="match status" value="2"/>
</dbReference>
<feature type="transmembrane region" description="Helical" evidence="14">
    <location>
        <begin position="98"/>
        <end position="118"/>
    </location>
</feature>
<evidence type="ECO:0000256" key="16">
    <source>
        <dbReference type="PIRSR" id="PIRSR006404-2"/>
    </source>
</evidence>
<evidence type="ECO:0000256" key="1">
    <source>
        <dbReference type="ARBA" id="ARBA00004651"/>
    </source>
</evidence>
<dbReference type="InterPro" id="IPR000644">
    <property type="entry name" value="CBS_dom"/>
</dbReference>
<evidence type="ECO:0000313" key="20">
    <source>
        <dbReference type="Proteomes" id="UP000476332"/>
    </source>
</evidence>
<keyword evidence="5 14" id="KW-0812">Transmembrane</keyword>
<keyword evidence="20" id="KW-1185">Reference proteome</keyword>
<evidence type="ECO:0000256" key="5">
    <source>
        <dbReference type="ARBA" id="ARBA00022692"/>
    </source>
</evidence>